<organism evidence="3 4">
    <name type="scientific">Syphacia muris</name>
    <dbReference type="NCBI Taxonomy" id="451379"/>
    <lineage>
        <taxon>Eukaryota</taxon>
        <taxon>Metazoa</taxon>
        <taxon>Ecdysozoa</taxon>
        <taxon>Nematoda</taxon>
        <taxon>Chromadorea</taxon>
        <taxon>Rhabditida</taxon>
        <taxon>Spirurina</taxon>
        <taxon>Oxyuridomorpha</taxon>
        <taxon>Oxyuroidea</taxon>
        <taxon>Oxyuridae</taxon>
        <taxon>Syphacia</taxon>
    </lineage>
</organism>
<keyword evidence="2" id="KW-0472">Membrane</keyword>
<proteinExistence type="predicted"/>
<dbReference type="PANTHER" id="PTHR47023">
    <property type="entry name" value="SEX PEPTIDE RECEPTOR"/>
    <property type="match status" value="1"/>
</dbReference>
<dbReference type="WBParaSite" id="SMUV_0000445801-mRNA-1">
    <property type="protein sequence ID" value="SMUV_0000445801-mRNA-1"/>
    <property type="gene ID" value="SMUV_0000445801"/>
</dbReference>
<feature type="transmembrane region" description="Helical" evidence="2">
    <location>
        <begin position="327"/>
        <end position="353"/>
    </location>
</feature>
<feature type="compositionally biased region" description="Polar residues" evidence="1">
    <location>
        <begin position="405"/>
        <end position="418"/>
    </location>
</feature>
<dbReference type="AlphaFoldDB" id="A0A0N5AJ37"/>
<keyword evidence="2" id="KW-0812">Transmembrane</keyword>
<feature type="transmembrane region" description="Helical" evidence="2">
    <location>
        <begin position="202"/>
        <end position="220"/>
    </location>
</feature>
<feature type="region of interest" description="Disordered" evidence="1">
    <location>
        <begin position="405"/>
        <end position="433"/>
    </location>
</feature>
<dbReference type="Gene3D" id="1.20.1070.10">
    <property type="entry name" value="Rhodopsin 7-helix transmembrane proteins"/>
    <property type="match status" value="1"/>
</dbReference>
<sequence length="433" mass="48931">MFLGEIDGKGDLRIHNISILPSDQCATEDQRAAKCCCGDGYFFDFPTKSCKVSANVGFMFGRLNDDWSHMFVYGFAYPMIVIILTAPLCTVLIGMGKREKREADRRFPNPLYQMIWLLSFCGWISLLSPLPFSIWYYIVGNGTRSFNQSIIMCHIFRPTMEVIPNTVDMLMTLYTVVLAGGRFLTQYHKDTLKLRTIQRFSRAIWTIMIVCLLIGCLRFFEHSADVYQFCMDTEPGPFWASRCMVTDGVLLSFLSRNFWKVILPIIELFLQFLIPGLLLTALHIGFSREPIIDDGDNKLTSTALNKTIKCQQFSRGFRRSPRSQSQLLITAVTATFMVVQIPTAIYTALSMLINNFQNSRILSRVAIVLAHTQPMLSLTAIIANNSALLCAYYVVVKDDDTELTGSEGSFGSTETFAEQSHRTEEYGGTSNSK</sequence>
<dbReference type="PANTHER" id="PTHR47023:SF6">
    <property type="entry name" value="G_PROTEIN_RECEP_F1_2 DOMAIN-CONTAINING PROTEIN"/>
    <property type="match status" value="1"/>
</dbReference>
<evidence type="ECO:0000313" key="4">
    <source>
        <dbReference type="WBParaSite" id="SMUV_0000445801-mRNA-1"/>
    </source>
</evidence>
<feature type="transmembrane region" description="Helical" evidence="2">
    <location>
        <begin position="70"/>
        <end position="94"/>
    </location>
</feature>
<name>A0A0N5AJ37_9BILA</name>
<evidence type="ECO:0000256" key="1">
    <source>
        <dbReference type="SAM" id="MobiDB-lite"/>
    </source>
</evidence>
<keyword evidence="2" id="KW-1133">Transmembrane helix</keyword>
<dbReference type="Proteomes" id="UP000046393">
    <property type="component" value="Unplaced"/>
</dbReference>
<feature type="transmembrane region" description="Helical" evidence="2">
    <location>
        <begin position="261"/>
        <end position="282"/>
    </location>
</feature>
<evidence type="ECO:0000313" key="3">
    <source>
        <dbReference type="Proteomes" id="UP000046393"/>
    </source>
</evidence>
<reference evidence="4" key="1">
    <citation type="submission" date="2017-02" db="UniProtKB">
        <authorList>
            <consortium name="WormBaseParasite"/>
        </authorList>
    </citation>
    <scope>IDENTIFICATION</scope>
</reference>
<dbReference type="InterPro" id="IPR053071">
    <property type="entry name" value="GPCR1-related_rcpt"/>
</dbReference>
<feature type="transmembrane region" description="Helical" evidence="2">
    <location>
        <begin position="373"/>
        <end position="395"/>
    </location>
</feature>
<keyword evidence="3" id="KW-1185">Reference proteome</keyword>
<accession>A0A0N5AJ37</accession>
<feature type="transmembrane region" description="Helical" evidence="2">
    <location>
        <begin position="115"/>
        <end position="138"/>
    </location>
</feature>
<evidence type="ECO:0000256" key="2">
    <source>
        <dbReference type="SAM" id="Phobius"/>
    </source>
</evidence>
<feature type="transmembrane region" description="Helical" evidence="2">
    <location>
        <begin position="162"/>
        <end position="181"/>
    </location>
</feature>
<protein>
    <submittedName>
        <fullName evidence="4">G_PROTEIN_RECEP_F1_2 domain-containing protein</fullName>
    </submittedName>
</protein>